<gene>
    <name evidence="2" type="ORF">GCM10009114_25870</name>
</gene>
<evidence type="ECO:0000313" key="2">
    <source>
        <dbReference type="EMBL" id="GAA0857980.1"/>
    </source>
</evidence>
<proteinExistence type="predicted"/>
<reference evidence="3" key="1">
    <citation type="journal article" date="2019" name="Int. J. Syst. Evol. Microbiol.">
        <title>The Global Catalogue of Microorganisms (GCM) 10K type strain sequencing project: providing services to taxonomists for standard genome sequencing and annotation.</title>
        <authorList>
            <consortium name="The Broad Institute Genomics Platform"/>
            <consortium name="The Broad Institute Genome Sequencing Center for Infectious Disease"/>
            <person name="Wu L."/>
            <person name="Ma J."/>
        </authorList>
    </citation>
    <scope>NUCLEOTIDE SEQUENCE [LARGE SCALE GENOMIC DNA]</scope>
    <source>
        <strain evidence="3">JCM 15896</strain>
    </source>
</reference>
<evidence type="ECO:0000259" key="1">
    <source>
        <dbReference type="Pfam" id="PF17131"/>
    </source>
</evidence>
<keyword evidence="3" id="KW-1185">Reference proteome</keyword>
<sequence>MKRHIQHFNSFIIVGSFILFSHFSIAQDAEQKGLEIAKERKVRDLGWQDSVAELTMILRNSQGQQTERRMRTKALEVLNDGDKALTIFDEPRDVQGTAFLNFSHAIIPDDQWIYLPALKRVKRIASRNKSGPFMGSEFAYEDMTTFEVEKFTFKYLGEETYKDRPMFIVDQYPVDEYSGYSRQKVWIDQERYIPYKIEFYDKKKSLLKTLEFDEYTQYLDKYWRPLRSEMFNEQNGKSTELITHSIEFKTGLEDGDFDKNSLKRAR</sequence>
<feature type="domain" description="Uncharacterized protein TP-0789" evidence="1">
    <location>
        <begin position="82"/>
        <end position="264"/>
    </location>
</feature>
<dbReference type="CDD" id="cd16329">
    <property type="entry name" value="LolA_like"/>
    <property type="match status" value="1"/>
</dbReference>
<organism evidence="2 3">
    <name type="scientific">Aliiglaciecola litoralis</name>
    <dbReference type="NCBI Taxonomy" id="582857"/>
    <lineage>
        <taxon>Bacteria</taxon>
        <taxon>Pseudomonadati</taxon>
        <taxon>Pseudomonadota</taxon>
        <taxon>Gammaproteobacteria</taxon>
        <taxon>Alteromonadales</taxon>
        <taxon>Alteromonadaceae</taxon>
        <taxon>Aliiglaciecola</taxon>
    </lineage>
</organism>
<accession>A0ABP3X200</accession>
<name>A0ABP3X200_9ALTE</name>
<evidence type="ECO:0000313" key="3">
    <source>
        <dbReference type="Proteomes" id="UP001500359"/>
    </source>
</evidence>
<comment type="caution">
    <text evidence="2">The sequence shown here is derived from an EMBL/GenBank/DDBJ whole genome shotgun (WGS) entry which is preliminary data.</text>
</comment>
<dbReference type="Proteomes" id="UP001500359">
    <property type="component" value="Unassembled WGS sequence"/>
</dbReference>
<dbReference type="RefSeq" id="WP_343860621.1">
    <property type="nucleotide sequence ID" value="NZ_BAAAFD010000007.1"/>
</dbReference>
<dbReference type="Gene3D" id="2.50.20.10">
    <property type="entry name" value="Lipoprotein localisation LolA/LolB/LppX"/>
    <property type="match status" value="1"/>
</dbReference>
<dbReference type="EMBL" id="BAAAFD010000007">
    <property type="protein sequence ID" value="GAA0857980.1"/>
    <property type="molecule type" value="Genomic_DNA"/>
</dbReference>
<dbReference type="InterPro" id="IPR033399">
    <property type="entry name" value="TP_0789-like"/>
</dbReference>
<protein>
    <submittedName>
        <fullName evidence="2">Outer membrane lipoprotein-sorting protein</fullName>
    </submittedName>
</protein>
<dbReference type="Pfam" id="PF17131">
    <property type="entry name" value="LolA_like"/>
    <property type="match status" value="1"/>
</dbReference>
<keyword evidence="2" id="KW-0449">Lipoprotein</keyword>